<feature type="region of interest" description="Disordered" evidence="3">
    <location>
        <begin position="68"/>
        <end position="110"/>
    </location>
</feature>
<dbReference type="Pfam" id="PF21129">
    <property type="entry name" value="TibC_1st"/>
    <property type="match status" value="1"/>
</dbReference>
<dbReference type="InterPro" id="IPR002201">
    <property type="entry name" value="Glyco_trans_9"/>
</dbReference>
<feature type="compositionally biased region" description="Polar residues" evidence="3">
    <location>
        <begin position="77"/>
        <end position="103"/>
    </location>
</feature>
<dbReference type="RefSeq" id="WP_281447928.1">
    <property type="nucleotide sequence ID" value="NZ_JASBAO010000001.1"/>
</dbReference>
<dbReference type="PANTHER" id="PTHR30160">
    <property type="entry name" value="TETRAACYLDISACCHARIDE 4'-KINASE-RELATED"/>
    <property type="match status" value="1"/>
</dbReference>
<dbReference type="Pfam" id="PF01075">
    <property type="entry name" value="Glyco_transf_9"/>
    <property type="match status" value="1"/>
</dbReference>
<dbReference type="Proteomes" id="UP001431634">
    <property type="component" value="Unassembled WGS sequence"/>
</dbReference>
<comment type="caution">
    <text evidence="5">The sequence shown here is derived from an EMBL/GenBank/DDBJ whole genome shotgun (WGS) entry which is preliminary data.</text>
</comment>
<feature type="compositionally biased region" description="Polar residues" evidence="3">
    <location>
        <begin position="25"/>
        <end position="50"/>
    </location>
</feature>
<gene>
    <name evidence="5" type="ORF">QJV27_05375</name>
</gene>
<proteinExistence type="predicted"/>
<dbReference type="InterPro" id="IPR051199">
    <property type="entry name" value="LPS_LOS_Heptosyltrfase"/>
</dbReference>
<keyword evidence="1" id="KW-0328">Glycosyltransferase</keyword>
<sequence>MSEDHKLKVEGFDRIKLKTREDAQENSSTVVEQSDQSKMGDSSPPVNTGSVVEGTSKVIEQLAQQFSPQFGGDDTAKQPQITSTGSENQEGGAQKNDAANNAPRSLVNPPALPTQVADYGIHFDFNFAMRVSVPKPAEGEGWRVQFFDQDTSVILLDQPCFDMGHAATSKHHFLRGKIVVSKILKNGTQQEVLAHEYNATGKEVLIVFPVGSLGDSLGWMPYAERFRKKHNCKLTVAIGAPLVELFEKSYPDVTFINSEDFAKQPQSEKEKFYASYYIGLFFDDEDNHWQPHDFRQVGLHRTAGYILGVDPTEEPPKLTYSEDTRPIEEPYVVIATQASTQCKYWNNPYGWHKVIEFLKSVGYRVICIDKEMVYGRDLVWNHMPHGAEDQTGARSLTERARWLRHAEFFIGLSSGLAWLAWGAGIPVVIISGFTHPSTEFNTPYRVFSTHVCNGCWNDIRHKFDHQNFLFCPRHRDTPRQFECTKGISHQHVIDTILKIPGCRKEPITTA</sequence>
<dbReference type="NCBIfam" id="TIGR04414">
    <property type="entry name" value="hepto_Aah_TibC"/>
    <property type="match status" value="1"/>
</dbReference>
<dbReference type="SUPFAM" id="SSF53756">
    <property type="entry name" value="UDP-Glycosyltransferase/glycogen phosphorylase"/>
    <property type="match status" value="1"/>
</dbReference>
<name>A0ABT6Q2T8_9PROT</name>
<organism evidence="5 6">
    <name type="scientific">Commensalibacter oyaizuii</name>
    <dbReference type="NCBI Taxonomy" id="3043873"/>
    <lineage>
        <taxon>Bacteria</taxon>
        <taxon>Pseudomonadati</taxon>
        <taxon>Pseudomonadota</taxon>
        <taxon>Alphaproteobacteria</taxon>
        <taxon>Acetobacterales</taxon>
        <taxon>Acetobacteraceae</taxon>
    </lineage>
</organism>
<dbReference type="Gene3D" id="3.40.50.2000">
    <property type="entry name" value="Glycogen Phosphorylase B"/>
    <property type="match status" value="1"/>
</dbReference>
<dbReference type="InterPro" id="IPR049327">
    <property type="entry name" value="TibC/BAHTCr-like_N"/>
</dbReference>
<evidence type="ECO:0000256" key="1">
    <source>
        <dbReference type="ARBA" id="ARBA00022676"/>
    </source>
</evidence>
<accession>A0ABT6Q2T8</accession>
<dbReference type="CDD" id="cd03789">
    <property type="entry name" value="GT9_LPS_heptosyltransferase"/>
    <property type="match status" value="1"/>
</dbReference>
<feature type="region of interest" description="Disordered" evidence="3">
    <location>
        <begin position="1"/>
        <end position="54"/>
    </location>
</feature>
<keyword evidence="2" id="KW-0808">Transferase</keyword>
<evidence type="ECO:0000256" key="2">
    <source>
        <dbReference type="ARBA" id="ARBA00022679"/>
    </source>
</evidence>
<keyword evidence="6" id="KW-1185">Reference proteome</keyword>
<evidence type="ECO:0000259" key="4">
    <source>
        <dbReference type="Pfam" id="PF21129"/>
    </source>
</evidence>
<evidence type="ECO:0000256" key="3">
    <source>
        <dbReference type="SAM" id="MobiDB-lite"/>
    </source>
</evidence>
<feature type="compositionally biased region" description="Basic and acidic residues" evidence="3">
    <location>
        <begin position="1"/>
        <end position="23"/>
    </location>
</feature>
<reference evidence="5" key="1">
    <citation type="submission" date="2023-05" db="EMBL/GenBank/DDBJ databases">
        <title>Whole genome sequence of Commensalibacter sp.</title>
        <authorList>
            <person name="Charoenyingcharoen P."/>
            <person name="Yukphan P."/>
        </authorList>
    </citation>
    <scope>NUCLEOTIDE SEQUENCE</scope>
    <source>
        <strain evidence="5">TBRC 16381</strain>
    </source>
</reference>
<feature type="domain" description="Autotransproter heptosyltransferase TibC/BAHTCr-like N-terminal" evidence="4">
    <location>
        <begin position="119"/>
        <end position="180"/>
    </location>
</feature>
<dbReference type="PANTHER" id="PTHR30160:SF1">
    <property type="entry name" value="LIPOPOLYSACCHARIDE 1,2-N-ACETYLGLUCOSAMINETRANSFERASE-RELATED"/>
    <property type="match status" value="1"/>
</dbReference>
<evidence type="ECO:0000313" key="6">
    <source>
        <dbReference type="Proteomes" id="UP001431634"/>
    </source>
</evidence>
<dbReference type="InterPro" id="IPR030929">
    <property type="entry name" value="Aah/TibC-like"/>
</dbReference>
<protein>
    <submittedName>
        <fullName evidence="5">Autotransporter strand-loop-strand O-heptosyltransferase</fullName>
    </submittedName>
</protein>
<evidence type="ECO:0000313" key="5">
    <source>
        <dbReference type="EMBL" id="MDI2090809.1"/>
    </source>
</evidence>
<dbReference type="EMBL" id="JASBAO010000001">
    <property type="protein sequence ID" value="MDI2090809.1"/>
    <property type="molecule type" value="Genomic_DNA"/>
</dbReference>